<dbReference type="Proteomes" id="UP000670776">
    <property type="component" value="Unassembled WGS sequence"/>
</dbReference>
<name>A0ABS4BRQ0_9FLAO</name>
<keyword evidence="2" id="KW-1185">Reference proteome</keyword>
<protein>
    <submittedName>
        <fullName evidence="1">Uncharacterized protein</fullName>
    </submittedName>
</protein>
<reference evidence="1 2" key="1">
    <citation type="submission" date="2021-04" db="EMBL/GenBank/DDBJ databases">
        <title>Mariniflexile gromovii gen. nov., sp. nov., a gliding bacterium isolated from the sea urchin Strongylocentrotus intermedius.</title>
        <authorList>
            <person name="Ko S."/>
            <person name="Le V."/>
            <person name="Ahn C.-Y."/>
            <person name="Oh H.-M."/>
        </authorList>
    </citation>
    <scope>NUCLEOTIDE SEQUENCE [LARGE SCALE GENOMIC DNA]</scope>
    <source>
        <strain evidence="1 2">KCTC 12570</strain>
    </source>
</reference>
<evidence type="ECO:0000313" key="1">
    <source>
        <dbReference type="EMBL" id="MBP0903254.1"/>
    </source>
</evidence>
<proteinExistence type="predicted"/>
<dbReference type="RefSeq" id="WP_209653375.1">
    <property type="nucleotide sequence ID" value="NZ_JAGJCB010000003.1"/>
</dbReference>
<accession>A0ABS4BRQ0</accession>
<organism evidence="1 2">
    <name type="scientific">Mariniflexile gromovii</name>
    <dbReference type="NCBI Taxonomy" id="362523"/>
    <lineage>
        <taxon>Bacteria</taxon>
        <taxon>Pseudomonadati</taxon>
        <taxon>Bacteroidota</taxon>
        <taxon>Flavobacteriia</taxon>
        <taxon>Flavobacteriales</taxon>
        <taxon>Flavobacteriaceae</taxon>
        <taxon>Mariniflexile</taxon>
    </lineage>
</organism>
<dbReference type="EMBL" id="JAGJCB010000003">
    <property type="protein sequence ID" value="MBP0903254.1"/>
    <property type="molecule type" value="Genomic_DNA"/>
</dbReference>
<evidence type="ECO:0000313" key="2">
    <source>
        <dbReference type="Proteomes" id="UP000670776"/>
    </source>
</evidence>
<gene>
    <name evidence="1" type="ORF">J8H85_05400</name>
</gene>
<feature type="non-terminal residue" evidence="1">
    <location>
        <position position="1"/>
    </location>
</feature>
<comment type="caution">
    <text evidence="1">The sequence shown here is derived from an EMBL/GenBank/DDBJ whole genome shotgun (WGS) entry which is preliminary data.</text>
</comment>
<sequence length="71" mass="8533">GFFCFFCAFFFFWVVFNRLRTKVFWRGGDPWVAEGVFVGVWNWIGHENRIAFAWFGTEKVVRALYSGLYYI</sequence>